<dbReference type="eggNOG" id="COG3315">
    <property type="taxonomic scope" value="Bacteria"/>
</dbReference>
<name>S4Y3F7_SORCE</name>
<evidence type="ECO:0000256" key="1">
    <source>
        <dbReference type="ARBA" id="ARBA00022603"/>
    </source>
</evidence>
<dbReference type="AlphaFoldDB" id="S4Y3F7"/>
<dbReference type="Proteomes" id="UP000014803">
    <property type="component" value="Chromosome"/>
</dbReference>
<protein>
    <recommendedName>
        <fullName evidence="5">S-adenosyl-L-methionine-dependent methyltransferase</fullName>
    </recommendedName>
</protein>
<dbReference type="GO" id="GO:0008168">
    <property type="term" value="F:methyltransferase activity"/>
    <property type="evidence" value="ECO:0007669"/>
    <property type="project" value="UniProtKB-KW"/>
</dbReference>
<dbReference type="GO" id="GO:0032259">
    <property type="term" value="P:methylation"/>
    <property type="evidence" value="ECO:0007669"/>
    <property type="project" value="UniProtKB-KW"/>
</dbReference>
<dbReference type="Pfam" id="PF04072">
    <property type="entry name" value="LCM"/>
    <property type="match status" value="1"/>
</dbReference>
<dbReference type="KEGG" id="scu:SCE1572_33480"/>
<dbReference type="InterPro" id="IPR029063">
    <property type="entry name" value="SAM-dependent_MTases_sf"/>
</dbReference>
<dbReference type="InterPro" id="IPR007213">
    <property type="entry name" value="Ppm1/Ppm2/Tcmp"/>
</dbReference>
<gene>
    <name evidence="3" type="ORF">SCE1572_33480</name>
</gene>
<dbReference type="EMBL" id="CP003969">
    <property type="protein sequence ID" value="AGP38971.1"/>
    <property type="molecule type" value="Genomic_DNA"/>
</dbReference>
<keyword evidence="1" id="KW-0489">Methyltransferase</keyword>
<dbReference type="SUPFAM" id="SSF53335">
    <property type="entry name" value="S-adenosyl-L-methionine-dependent methyltransferases"/>
    <property type="match status" value="1"/>
</dbReference>
<keyword evidence="2" id="KW-0808">Transferase</keyword>
<dbReference type="PANTHER" id="PTHR43619">
    <property type="entry name" value="S-ADENOSYL-L-METHIONINE-DEPENDENT METHYLTRANSFERASE YKTD-RELATED"/>
    <property type="match status" value="1"/>
</dbReference>
<reference evidence="3 4" key="1">
    <citation type="journal article" date="2013" name="Sci. Rep.">
        <title>Extraordinary expansion of a Sorangium cellulosum genome from an alkaline milieu.</title>
        <authorList>
            <person name="Han K."/>
            <person name="Li Z.F."/>
            <person name="Peng R."/>
            <person name="Zhu L.P."/>
            <person name="Zhou T."/>
            <person name="Wang L.G."/>
            <person name="Li S.G."/>
            <person name="Zhang X.B."/>
            <person name="Hu W."/>
            <person name="Wu Z.H."/>
            <person name="Qin N."/>
            <person name="Li Y.Z."/>
        </authorList>
    </citation>
    <scope>NUCLEOTIDE SEQUENCE [LARGE SCALE GENOMIC DNA]</scope>
    <source>
        <strain evidence="3 4">So0157-2</strain>
    </source>
</reference>
<accession>S4Y3F7</accession>
<dbReference type="PATRIC" id="fig|1254432.3.peg.7599"/>
<evidence type="ECO:0000313" key="3">
    <source>
        <dbReference type="EMBL" id="AGP38971.1"/>
    </source>
</evidence>
<evidence type="ECO:0000313" key="4">
    <source>
        <dbReference type="Proteomes" id="UP000014803"/>
    </source>
</evidence>
<sequence length="286" mass="30637">MPEPYRVAPDPLAARLVPWPLALPARALPRAAGSPAAARALHRAIGVATFGVGYHVALRTRAIDDALREAVARGTSQLVVLGAGLDSRAMRLPELAGVQVFEVDHPSTQRDKVERLASLARGDGSAAGAPGAARAAPALEARGLARVPVDFERDRLDEALLAAGFRPAEPTFWIWEGVAVYLTREAIEATLRLTAALSAPGSRIALTYGMLPGAELPAWAERAIRGLFRSLGEPVRTPLAREEMRELLAGAGLRVLSDESTVDWAARYWPPHRGVRAIERLAVAER</sequence>
<evidence type="ECO:0008006" key="5">
    <source>
        <dbReference type="Google" id="ProtNLM"/>
    </source>
</evidence>
<evidence type="ECO:0000256" key="2">
    <source>
        <dbReference type="ARBA" id="ARBA00022679"/>
    </source>
</evidence>
<dbReference type="Gene3D" id="3.40.50.150">
    <property type="entry name" value="Vaccinia Virus protein VP39"/>
    <property type="match status" value="1"/>
</dbReference>
<organism evidence="3 4">
    <name type="scientific">Sorangium cellulosum So0157-2</name>
    <dbReference type="NCBI Taxonomy" id="1254432"/>
    <lineage>
        <taxon>Bacteria</taxon>
        <taxon>Pseudomonadati</taxon>
        <taxon>Myxococcota</taxon>
        <taxon>Polyangia</taxon>
        <taxon>Polyangiales</taxon>
        <taxon>Polyangiaceae</taxon>
        <taxon>Sorangium</taxon>
    </lineage>
</organism>
<dbReference type="PANTHER" id="PTHR43619:SF2">
    <property type="entry name" value="S-ADENOSYL-L-METHIONINE-DEPENDENT METHYLTRANSFERASES SUPERFAMILY PROTEIN"/>
    <property type="match status" value="1"/>
</dbReference>
<dbReference type="HOGENOM" id="CLU_056160_3_1_7"/>
<proteinExistence type="predicted"/>